<dbReference type="GO" id="GO:0009307">
    <property type="term" value="P:DNA restriction-modification system"/>
    <property type="evidence" value="ECO:0007669"/>
    <property type="project" value="UniProtKB-KW"/>
</dbReference>
<dbReference type="GO" id="GO:0005524">
    <property type="term" value="F:ATP binding"/>
    <property type="evidence" value="ECO:0007669"/>
    <property type="project" value="UniProtKB-KW"/>
</dbReference>
<dbReference type="EMBL" id="JELX01001473">
    <property type="protein sequence ID" value="KYF58872.1"/>
    <property type="molecule type" value="Genomic_DNA"/>
</dbReference>
<feature type="domain" description="Restriction endonuclease type I HsdR N-terminal" evidence="2">
    <location>
        <begin position="67"/>
        <end position="130"/>
    </location>
</feature>
<accession>A0A150PT78</accession>
<dbReference type="GO" id="GO:0009035">
    <property type="term" value="F:type I site-specific deoxyribonuclease activity"/>
    <property type="evidence" value="ECO:0007669"/>
    <property type="project" value="UniProtKB-EC"/>
</dbReference>
<feature type="region of interest" description="Disordered" evidence="1">
    <location>
        <begin position="247"/>
        <end position="270"/>
    </location>
</feature>
<name>A0A150PT78_SORCE</name>
<proteinExistence type="predicted"/>
<reference evidence="3 4" key="1">
    <citation type="submission" date="2014-02" db="EMBL/GenBank/DDBJ databases">
        <title>The small core and large imbalanced accessory genome model reveals a collaborative survival strategy of Sorangium cellulosum strains in nature.</title>
        <authorList>
            <person name="Han K."/>
            <person name="Peng R."/>
            <person name="Blom J."/>
            <person name="Li Y.-Z."/>
        </authorList>
    </citation>
    <scope>NUCLEOTIDE SEQUENCE [LARGE SCALE GENOMIC DNA]</scope>
    <source>
        <strain evidence="3 4">So0157-18</strain>
    </source>
</reference>
<feature type="region of interest" description="Disordered" evidence="1">
    <location>
        <begin position="391"/>
        <end position="411"/>
    </location>
</feature>
<protein>
    <recommendedName>
        <fullName evidence="2">Restriction endonuclease type I HsdR N-terminal domain-containing protein</fullName>
    </recommendedName>
</protein>
<dbReference type="InterPro" id="IPR007409">
    <property type="entry name" value="Restrct_endonuc_type1_HsdR_N"/>
</dbReference>
<evidence type="ECO:0000313" key="3">
    <source>
        <dbReference type="EMBL" id="KYF58872.1"/>
    </source>
</evidence>
<organism evidence="3 4">
    <name type="scientific">Sorangium cellulosum</name>
    <name type="common">Polyangium cellulosum</name>
    <dbReference type="NCBI Taxonomy" id="56"/>
    <lineage>
        <taxon>Bacteria</taxon>
        <taxon>Pseudomonadati</taxon>
        <taxon>Myxococcota</taxon>
        <taxon>Polyangia</taxon>
        <taxon>Polyangiales</taxon>
        <taxon>Polyangiaceae</taxon>
        <taxon>Sorangium</taxon>
    </lineage>
</organism>
<dbReference type="GO" id="GO:0003677">
    <property type="term" value="F:DNA binding"/>
    <property type="evidence" value="ECO:0007669"/>
    <property type="project" value="UniProtKB-KW"/>
</dbReference>
<evidence type="ECO:0000313" key="4">
    <source>
        <dbReference type="Proteomes" id="UP000075604"/>
    </source>
</evidence>
<sequence>MALLDNIRRLSENVRRRQPHTRGEQATKNALILPFLDALGYDIFDPTEVHPEYIADFAKKRPSGPSEKVDYAIYLNGMPIMFFECKSADSEPNLHNGQLQRYFNATPSVKVAVVTNGVRYLFFTDLEEPNIMDGKAFFEFDVLGFSERDVETLEAFSKAFFDAALVRQRAEDIIYTGKVTSYVNELLRNPSESFTRFLLNEINITTGKLTAKRVEKFVPIVKKAIQSTLLEMATRSIKQETYEPAPPVAVTPAAAPPPAPPRAPAESQPDLAKGVVTTAEELEAYDIIQRICADSAMKDKPQVQYLDSVNYFGLNIGNRKKWFMRLFFDGRRKAVVTRLAVERASPLVPGFEIEPAPENVGKSRVYISGLKDIERLRPLVLLAYEEEIRRAEASGGDDDDAPAPAAEALRH</sequence>
<feature type="compositionally biased region" description="Low complexity" evidence="1">
    <location>
        <begin position="402"/>
        <end position="411"/>
    </location>
</feature>
<dbReference type="Gene3D" id="3.90.1570.30">
    <property type="match status" value="1"/>
</dbReference>
<feature type="compositionally biased region" description="Pro residues" evidence="1">
    <location>
        <begin position="247"/>
        <end position="263"/>
    </location>
</feature>
<evidence type="ECO:0000259" key="2">
    <source>
        <dbReference type="Pfam" id="PF04313"/>
    </source>
</evidence>
<comment type="caution">
    <text evidence="3">The sequence shown here is derived from an EMBL/GenBank/DDBJ whole genome shotgun (WGS) entry which is preliminary data.</text>
</comment>
<gene>
    <name evidence="3" type="ORF">BE04_35685</name>
</gene>
<dbReference type="Proteomes" id="UP000075604">
    <property type="component" value="Unassembled WGS sequence"/>
</dbReference>
<dbReference type="AlphaFoldDB" id="A0A150PT78"/>
<evidence type="ECO:0000256" key="1">
    <source>
        <dbReference type="SAM" id="MobiDB-lite"/>
    </source>
</evidence>
<dbReference type="Pfam" id="PF04313">
    <property type="entry name" value="HSDR_N"/>
    <property type="match status" value="1"/>
</dbReference>